<evidence type="ECO:0000256" key="1">
    <source>
        <dbReference type="SAM" id="MobiDB-lite"/>
    </source>
</evidence>
<dbReference type="EMBL" id="ML179119">
    <property type="protein sequence ID" value="THU99446.1"/>
    <property type="molecule type" value="Genomic_DNA"/>
</dbReference>
<evidence type="ECO:0000313" key="4">
    <source>
        <dbReference type="Proteomes" id="UP000297245"/>
    </source>
</evidence>
<feature type="transmembrane region" description="Helical" evidence="2">
    <location>
        <begin position="225"/>
        <end position="244"/>
    </location>
</feature>
<dbReference type="AlphaFoldDB" id="A0A4S8MAJ8"/>
<proteinExistence type="predicted"/>
<keyword evidence="4" id="KW-1185">Reference proteome</keyword>
<gene>
    <name evidence="3" type="ORF">K435DRAFT_855642</name>
</gene>
<keyword evidence="2" id="KW-0812">Transmembrane</keyword>
<dbReference type="Proteomes" id="UP000297245">
    <property type="component" value="Unassembled WGS sequence"/>
</dbReference>
<organism evidence="3 4">
    <name type="scientific">Dendrothele bispora (strain CBS 962.96)</name>
    <dbReference type="NCBI Taxonomy" id="1314807"/>
    <lineage>
        <taxon>Eukaryota</taxon>
        <taxon>Fungi</taxon>
        <taxon>Dikarya</taxon>
        <taxon>Basidiomycota</taxon>
        <taxon>Agaricomycotina</taxon>
        <taxon>Agaricomycetes</taxon>
        <taxon>Agaricomycetidae</taxon>
        <taxon>Agaricales</taxon>
        <taxon>Agaricales incertae sedis</taxon>
        <taxon>Dendrothele</taxon>
    </lineage>
</organism>
<reference evidence="3 4" key="1">
    <citation type="journal article" date="2019" name="Nat. Ecol. Evol.">
        <title>Megaphylogeny resolves global patterns of mushroom evolution.</title>
        <authorList>
            <person name="Varga T."/>
            <person name="Krizsan K."/>
            <person name="Foldi C."/>
            <person name="Dima B."/>
            <person name="Sanchez-Garcia M."/>
            <person name="Sanchez-Ramirez S."/>
            <person name="Szollosi G.J."/>
            <person name="Szarkandi J.G."/>
            <person name="Papp V."/>
            <person name="Albert L."/>
            <person name="Andreopoulos W."/>
            <person name="Angelini C."/>
            <person name="Antonin V."/>
            <person name="Barry K.W."/>
            <person name="Bougher N.L."/>
            <person name="Buchanan P."/>
            <person name="Buyck B."/>
            <person name="Bense V."/>
            <person name="Catcheside P."/>
            <person name="Chovatia M."/>
            <person name="Cooper J."/>
            <person name="Damon W."/>
            <person name="Desjardin D."/>
            <person name="Finy P."/>
            <person name="Geml J."/>
            <person name="Haridas S."/>
            <person name="Hughes K."/>
            <person name="Justo A."/>
            <person name="Karasinski D."/>
            <person name="Kautmanova I."/>
            <person name="Kiss B."/>
            <person name="Kocsube S."/>
            <person name="Kotiranta H."/>
            <person name="LaButti K.M."/>
            <person name="Lechner B.E."/>
            <person name="Liimatainen K."/>
            <person name="Lipzen A."/>
            <person name="Lukacs Z."/>
            <person name="Mihaltcheva S."/>
            <person name="Morgado L.N."/>
            <person name="Niskanen T."/>
            <person name="Noordeloos M.E."/>
            <person name="Ohm R.A."/>
            <person name="Ortiz-Santana B."/>
            <person name="Ovrebo C."/>
            <person name="Racz N."/>
            <person name="Riley R."/>
            <person name="Savchenko A."/>
            <person name="Shiryaev A."/>
            <person name="Soop K."/>
            <person name="Spirin V."/>
            <person name="Szebenyi C."/>
            <person name="Tomsovsky M."/>
            <person name="Tulloss R.E."/>
            <person name="Uehling J."/>
            <person name="Grigoriev I.V."/>
            <person name="Vagvolgyi C."/>
            <person name="Papp T."/>
            <person name="Martin F.M."/>
            <person name="Miettinen O."/>
            <person name="Hibbett D.S."/>
            <person name="Nagy L.G."/>
        </authorList>
    </citation>
    <scope>NUCLEOTIDE SEQUENCE [LARGE SCALE GENOMIC DNA]</scope>
    <source>
        <strain evidence="3 4">CBS 962.96</strain>
    </source>
</reference>
<protein>
    <submittedName>
        <fullName evidence="3">Uncharacterized protein</fullName>
    </submittedName>
</protein>
<accession>A0A4S8MAJ8</accession>
<name>A0A4S8MAJ8_DENBC</name>
<evidence type="ECO:0000313" key="3">
    <source>
        <dbReference type="EMBL" id="THU99446.1"/>
    </source>
</evidence>
<feature type="compositionally biased region" description="Polar residues" evidence="1">
    <location>
        <begin position="184"/>
        <end position="214"/>
    </location>
</feature>
<keyword evidence="2" id="KW-0472">Membrane</keyword>
<feature type="region of interest" description="Disordered" evidence="1">
    <location>
        <begin position="184"/>
        <end position="220"/>
    </location>
</feature>
<evidence type="ECO:0000256" key="2">
    <source>
        <dbReference type="SAM" id="Phobius"/>
    </source>
</evidence>
<keyword evidence="2" id="KW-1133">Transmembrane helix</keyword>
<sequence>MSTPVVVSWFRQSRDPDQWFLRKQYMTVAHDNNDHSNGISESLTVQNARESSGEDFSVVGIWTRGTKVRISNIALRNLQVGNQSLKVKQQPVFQILTNNPCFTSRITGYSSHYIKHYFTVLNEGSGVVSNNSYNYGSHEVFVNASLKLEEEADDLKAPQGSNLSTLPTTLASIEVASSGSDFRSQIASSTSAPQGDGTVSSSTKSAEPLETNQGFDKDEGQHPTVAIISASIFGVMIVIFLAAISGNGIVIDFFETTALASEN</sequence>